<reference evidence="2 3" key="1">
    <citation type="submission" date="2018-11" db="EMBL/GenBank/DDBJ databases">
        <title>Microbial catabolism of amino acid.</title>
        <authorList>
            <person name="Hibi M."/>
            <person name="Ogawa J."/>
        </authorList>
    </citation>
    <scope>NUCLEOTIDE SEQUENCE [LARGE SCALE GENOMIC DNA]</scope>
    <source>
        <strain evidence="2 3">C31-06</strain>
    </source>
</reference>
<dbReference type="EMBL" id="BHYM01000046">
    <property type="protein sequence ID" value="GCE41700.1"/>
    <property type="molecule type" value="Genomic_DNA"/>
</dbReference>
<feature type="region of interest" description="Disordered" evidence="1">
    <location>
        <begin position="22"/>
        <end position="63"/>
    </location>
</feature>
<evidence type="ECO:0000313" key="3">
    <source>
        <dbReference type="Proteomes" id="UP000287519"/>
    </source>
</evidence>
<keyword evidence="3" id="KW-1185">Reference proteome</keyword>
<dbReference type="Proteomes" id="UP000287519">
    <property type="component" value="Unassembled WGS sequence"/>
</dbReference>
<dbReference type="AlphaFoldDB" id="A0A402CDM8"/>
<sequence>MDRNSPHTAAVGRQSDVACGVLGRRGNGFSGHDIPPSRKARRHGMPPERVSGAVCCLPPETEA</sequence>
<name>A0A402CDM8_RHOWR</name>
<accession>A0A402CDM8</accession>
<gene>
    <name evidence="2" type="ORF">Rhow_005359</name>
</gene>
<organism evidence="2 3">
    <name type="scientific">Rhodococcus wratislaviensis</name>
    <name type="common">Tsukamurella wratislaviensis</name>
    <dbReference type="NCBI Taxonomy" id="44752"/>
    <lineage>
        <taxon>Bacteria</taxon>
        <taxon>Bacillati</taxon>
        <taxon>Actinomycetota</taxon>
        <taxon>Actinomycetes</taxon>
        <taxon>Mycobacteriales</taxon>
        <taxon>Nocardiaceae</taxon>
        <taxon>Rhodococcus</taxon>
    </lineage>
</organism>
<evidence type="ECO:0000256" key="1">
    <source>
        <dbReference type="SAM" id="MobiDB-lite"/>
    </source>
</evidence>
<comment type="caution">
    <text evidence="2">The sequence shown here is derived from an EMBL/GenBank/DDBJ whole genome shotgun (WGS) entry which is preliminary data.</text>
</comment>
<evidence type="ECO:0000313" key="2">
    <source>
        <dbReference type="EMBL" id="GCE41700.1"/>
    </source>
</evidence>
<protein>
    <submittedName>
        <fullName evidence="2">Uncharacterized protein</fullName>
    </submittedName>
</protein>
<proteinExistence type="predicted"/>